<reference evidence="2 3" key="2">
    <citation type="journal article" date="2011" name="Mol. Biol. Evol.">
        <title>Unity in variety--the pan-genome of the Chlamydiae.</title>
        <authorList>
            <person name="Collingro A."/>
            <person name="Tischler P."/>
            <person name="Weinmaier T."/>
            <person name="Penz T."/>
            <person name="Heinz E."/>
            <person name="Brunham R.C."/>
            <person name="Read T.D."/>
            <person name="Bavoil P.M."/>
            <person name="Sachse K."/>
            <person name="Kahane S."/>
            <person name="Friedman M.G."/>
            <person name="Rattei T."/>
            <person name="Myers G.S."/>
            <person name="Horn M."/>
        </authorList>
    </citation>
    <scope>NUCLEOTIDE SEQUENCE [LARGE SCALE GENOMIC DNA]</scope>
    <source>
        <strain evidence="3">ATCC VR-1471 / Z</strain>
    </source>
</reference>
<feature type="transmembrane region" description="Helical" evidence="1">
    <location>
        <begin position="85"/>
        <end position="103"/>
    </location>
</feature>
<organism evidence="2 3">
    <name type="scientific">Simkania negevensis (strain ATCC VR-1471 / DSM 27360 / Z)</name>
    <dbReference type="NCBI Taxonomy" id="331113"/>
    <lineage>
        <taxon>Bacteria</taxon>
        <taxon>Pseudomonadati</taxon>
        <taxon>Chlamydiota</taxon>
        <taxon>Chlamydiia</taxon>
        <taxon>Parachlamydiales</taxon>
        <taxon>Simkaniaceae</taxon>
        <taxon>Simkania</taxon>
    </lineage>
</organism>
<proteinExistence type="predicted"/>
<dbReference type="KEGG" id="sng:SNE_A08190"/>
<evidence type="ECO:0000256" key="1">
    <source>
        <dbReference type="SAM" id="Phobius"/>
    </source>
</evidence>
<accession>F8L7G3</accession>
<evidence type="ECO:0000313" key="2">
    <source>
        <dbReference type="EMBL" id="CCB88696.1"/>
    </source>
</evidence>
<reference key="1">
    <citation type="journal article" date="2011" name="Mol. Biol. Evol.">
        <title>Unity in variety -- the pan-genome of the Chlamydiae.</title>
        <authorList>
            <person name="Collingro A."/>
            <person name="Tischler P."/>
            <person name="Weinmaier T."/>
            <person name="Penz T."/>
            <person name="Heinz E."/>
            <person name="Brunham R.C."/>
            <person name="Read T.D."/>
            <person name="Bavoil P.M."/>
            <person name="Sachse K."/>
            <person name="Kahane S."/>
            <person name="Friedman M.G."/>
            <person name="Rattei T."/>
            <person name="Myers G.S.A."/>
            <person name="Horn M."/>
        </authorList>
    </citation>
    <scope>NUCLEOTIDE SEQUENCE</scope>
    <source>
        <strain>Z</strain>
    </source>
</reference>
<dbReference type="EMBL" id="FR872582">
    <property type="protein sequence ID" value="CCB88696.1"/>
    <property type="molecule type" value="Genomic_DNA"/>
</dbReference>
<name>F8L7G3_SIMNZ</name>
<dbReference type="Proteomes" id="UP000000496">
    <property type="component" value="Chromosome gsn.131"/>
</dbReference>
<keyword evidence="1" id="KW-1133">Transmembrane helix</keyword>
<feature type="transmembrane region" description="Helical" evidence="1">
    <location>
        <begin position="51"/>
        <end position="79"/>
    </location>
</feature>
<feature type="transmembrane region" description="Helical" evidence="1">
    <location>
        <begin position="110"/>
        <end position="129"/>
    </location>
</feature>
<protein>
    <submittedName>
        <fullName evidence="2">Uncharacterized protein</fullName>
    </submittedName>
</protein>
<dbReference type="RefSeq" id="WP_013943163.1">
    <property type="nucleotide sequence ID" value="NC_015713.1"/>
</dbReference>
<evidence type="ECO:0000313" key="3">
    <source>
        <dbReference type="Proteomes" id="UP000000496"/>
    </source>
</evidence>
<dbReference type="AlphaFoldDB" id="F8L7G3"/>
<dbReference type="STRING" id="331113.SNE_A08190"/>
<gene>
    <name evidence="2" type="ordered locus">SNE_A08190</name>
</gene>
<dbReference type="HOGENOM" id="CLU_952822_0_0_0"/>
<keyword evidence="1" id="KW-0812">Transmembrane</keyword>
<keyword evidence="1" id="KW-0472">Membrane</keyword>
<keyword evidence="3" id="KW-1185">Reference proteome</keyword>
<sequence length="292" mass="32444">MSSTGSVLYRDLPKETLEAHYPRAKDKLPFTSGSYYTAYPQETALIRATAFVALAIISYFKPAVFIVGSSYMILCSYVFPPKTDHWYPGAAALAVGTIARFAVDSTKLSLVASLATLVYAASSAYSNIYREDPLLHSFYQIAGSKENFEKLPELPKVSGSKSLKDWIDKTDWNKLDRPAYRAQTADGRQIFVVRTCKKDAEKETFIPNTLGVEVYIEKYDEQDNDPTNTSVGRKIMEALFSPQNSTFSYSSSSSESIFTLGDKTVITSKSMSINLKSHITAERANELFAQLA</sequence>
<dbReference type="eggNOG" id="ENOG502ZRJX">
    <property type="taxonomic scope" value="Bacteria"/>
</dbReference>